<dbReference type="Proteomes" id="UP000035037">
    <property type="component" value="Unassembled WGS sequence"/>
</dbReference>
<evidence type="ECO:0000256" key="1">
    <source>
        <dbReference type="SAM" id="MobiDB-lite"/>
    </source>
</evidence>
<reference evidence="2 3" key="1">
    <citation type="submission" date="2015-02" db="EMBL/GenBank/DDBJ databases">
        <authorList>
            <person name="Slaby B."/>
            <person name="Hentschel U."/>
        </authorList>
    </citation>
    <scope>NUCLEOTIDE SEQUENCE [LARGE SCALE GENOMIC DNA]</scope>
    <source>
        <strain evidence="2">15L</strain>
    </source>
</reference>
<protein>
    <submittedName>
        <fullName evidence="2">Uncharacterized protein</fullName>
    </submittedName>
</protein>
<evidence type="ECO:0000313" key="3">
    <source>
        <dbReference type="Proteomes" id="UP000035037"/>
    </source>
</evidence>
<dbReference type="PATRIC" id="fig|1608419.3.peg.155"/>
<name>A0A0G8AVK7_9SYNE</name>
<dbReference type="AlphaFoldDB" id="A0A0G8AVK7"/>
<evidence type="ECO:0000313" key="2">
    <source>
        <dbReference type="EMBL" id="KKZ12410.1"/>
    </source>
</evidence>
<comment type="caution">
    <text evidence="2">The sequence shown here is derived from an EMBL/GenBank/DDBJ whole genome shotgun (WGS) entry which is preliminary data.</text>
</comment>
<accession>A0A0G8AVK7</accession>
<reference evidence="2 3" key="2">
    <citation type="submission" date="2015-05" db="EMBL/GenBank/DDBJ databases">
        <title>Lifestyle Evolution in Cyanobacterial Symbionts of Sponges.</title>
        <authorList>
            <person name="Burgsdorf I."/>
            <person name="Slaby B.M."/>
            <person name="Handley K.M."/>
            <person name="Haber M."/>
            <person name="Blom J."/>
            <person name="Marshall C.W."/>
            <person name="Gilbert J.A."/>
            <person name="Hentschel U."/>
            <person name="Steindler L."/>
        </authorList>
    </citation>
    <scope>NUCLEOTIDE SEQUENCE [LARGE SCALE GENOMIC DNA]</scope>
    <source>
        <strain evidence="2">15L</strain>
    </source>
</reference>
<dbReference type="EMBL" id="JYFQ01000110">
    <property type="protein sequence ID" value="KKZ12410.1"/>
    <property type="molecule type" value="Genomic_DNA"/>
</dbReference>
<sequence>MGKESTASETEAAGQAAVIRWTGQEQLFARSVSHSCPMVLESPGGPVSHESREALGQGVLQA</sequence>
<organism evidence="2 3">
    <name type="scientific">Candidatus Synechococcus spongiarum 15L</name>
    <dbReference type="NCBI Taxonomy" id="1608419"/>
    <lineage>
        <taxon>Bacteria</taxon>
        <taxon>Bacillati</taxon>
        <taxon>Cyanobacteriota</taxon>
        <taxon>Cyanophyceae</taxon>
        <taxon>Synechococcales</taxon>
        <taxon>Synechococcaceae</taxon>
        <taxon>Synechococcus</taxon>
    </lineage>
</organism>
<feature type="region of interest" description="Disordered" evidence="1">
    <location>
        <begin position="40"/>
        <end position="62"/>
    </location>
</feature>
<proteinExistence type="predicted"/>
<gene>
    <name evidence="2" type="ORF">TQ37_05625</name>
</gene>